<dbReference type="PROSITE" id="PS51257">
    <property type="entry name" value="PROKAR_LIPOPROTEIN"/>
    <property type="match status" value="1"/>
</dbReference>
<organism evidence="2 3">
    <name type="scientific">Pseudobacteriovorax antillogorgiicola</name>
    <dbReference type="NCBI Taxonomy" id="1513793"/>
    <lineage>
        <taxon>Bacteria</taxon>
        <taxon>Pseudomonadati</taxon>
        <taxon>Bdellovibrionota</taxon>
        <taxon>Oligoflexia</taxon>
        <taxon>Oligoflexales</taxon>
        <taxon>Pseudobacteriovoracaceae</taxon>
        <taxon>Pseudobacteriovorax</taxon>
    </lineage>
</organism>
<evidence type="ECO:0008006" key="4">
    <source>
        <dbReference type="Google" id="ProtNLM"/>
    </source>
</evidence>
<proteinExistence type="predicted"/>
<feature type="chain" id="PRO_5013232472" description="Outer membrane protein beta-barrel domain-containing protein" evidence="1">
    <location>
        <begin position="20"/>
        <end position="197"/>
    </location>
</feature>
<reference evidence="3" key="1">
    <citation type="submission" date="2017-04" db="EMBL/GenBank/DDBJ databases">
        <authorList>
            <person name="Varghese N."/>
            <person name="Submissions S."/>
        </authorList>
    </citation>
    <scope>NUCLEOTIDE SEQUENCE [LARGE SCALE GENOMIC DNA]</scope>
    <source>
        <strain evidence="3">RKEM611</strain>
    </source>
</reference>
<evidence type="ECO:0000256" key="1">
    <source>
        <dbReference type="SAM" id="SignalP"/>
    </source>
</evidence>
<keyword evidence="3" id="KW-1185">Reference proteome</keyword>
<evidence type="ECO:0000313" key="3">
    <source>
        <dbReference type="Proteomes" id="UP000192907"/>
    </source>
</evidence>
<dbReference type="RefSeq" id="WP_132322250.1">
    <property type="nucleotide sequence ID" value="NZ_FWZT01000018.1"/>
</dbReference>
<feature type="signal peptide" evidence="1">
    <location>
        <begin position="1"/>
        <end position="19"/>
    </location>
</feature>
<sequence length="197" mass="22786">MRTKLLALVLSLFACQAHAKVKYFKSHFLNATSQSDIELHRFYTVDVEGRLKTWLAPSIGLSTYLTGNQTFSIKVGIQGLLASYDQTESERMNYKQVSPQLAVEYRGISFWYPNLVAMGTFGSGKMDDFKLEDRGMKAELKNIIPLNERFALSLSVGMHRFKRYFFEKHEDIDAYARPKEYKKRYGYMTFGVTAWII</sequence>
<gene>
    <name evidence="2" type="ORF">SAMN06296036_118123</name>
</gene>
<dbReference type="Proteomes" id="UP000192907">
    <property type="component" value="Unassembled WGS sequence"/>
</dbReference>
<accession>A0A1Y6CDI6</accession>
<keyword evidence="1" id="KW-0732">Signal</keyword>
<evidence type="ECO:0000313" key="2">
    <source>
        <dbReference type="EMBL" id="SMF57296.1"/>
    </source>
</evidence>
<dbReference type="AlphaFoldDB" id="A0A1Y6CDI6"/>
<dbReference type="EMBL" id="FWZT01000018">
    <property type="protein sequence ID" value="SMF57296.1"/>
    <property type="molecule type" value="Genomic_DNA"/>
</dbReference>
<dbReference type="STRING" id="1513793.SAMN06296036_118123"/>
<name>A0A1Y6CDI6_9BACT</name>
<protein>
    <recommendedName>
        <fullName evidence="4">Outer membrane protein beta-barrel domain-containing protein</fullName>
    </recommendedName>
</protein>